<name>A0A0J7XM60_9SPHN</name>
<dbReference type="RefSeq" id="WP_059152831.1">
    <property type="nucleotide sequence ID" value="NZ_KQ130456.1"/>
</dbReference>
<organism evidence="2 3">
    <name type="scientific">Novosphingobium barchaimii LL02</name>
    <dbReference type="NCBI Taxonomy" id="1114963"/>
    <lineage>
        <taxon>Bacteria</taxon>
        <taxon>Pseudomonadati</taxon>
        <taxon>Pseudomonadota</taxon>
        <taxon>Alphaproteobacteria</taxon>
        <taxon>Sphingomonadales</taxon>
        <taxon>Sphingomonadaceae</taxon>
        <taxon>Novosphingobium</taxon>
    </lineage>
</organism>
<dbReference type="Proteomes" id="UP000052268">
    <property type="component" value="Unassembled WGS sequence"/>
</dbReference>
<dbReference type="EMBL" id="JACU01000008">
    <property type="protein sequence ID" value="KMS52787.1"/>
    <property type="molecule type" value="Genomic_DNA"/>
</dbReference>
<evidence type="ECO:0000313" key="3">
    <source>
        <dbReference type="Proteomes" id="UP000052268"/>
    </source>
</evidence>
<evidence type="ECO:0000256" key="1">
    <source>
        <dbReference type="SAM" id="MobiDB-lite"/>
    </source>
</evidence>
<sequence>MGLIKLAAAGAVGYALYKYVNKEKLEEVFAGGDRANVRGSGPDHMTSPPKDWSKTDEAIDESFPASDPPSTY</sequence>
<feature type="region of interest" description="Disordered" evidence="1">
    <location>
        <begin position="32"/>
        <end position="72"/>
    </location>
</feature>
<evidence type="ECO:0000313" key="2">
    <source>
        <dbReference type="EMBL" id="KMS52787.1"/>
    </source>
</evidence>
<protein>
    <submittedName>
        <fullName evidence="2">Uncharacterized protein</fullName>
    </submittedName>
</protein>
<accession>A0A0J7XM60</accession>
<comment type="caution">
    <text evidence="2">The sequence shown here is derived from an EMBL/GenBank/DDBJ whole genome shotgun (WGS) entry which is preliminary data.</text>
</comment>
<reference evidence="2 3" key="1">
    <citation type="journal article" date="2015" name="G3 (Bethesda)">
        <title>Insights into Ongoing Evolution of the Hexachlorocyclohexane Catabolic Pathway from Comparative Genomics of Ten Sphingomonadaceae Strains.</title>
        <authorList>
            <person name="Pearce S.L."/>
            <person name="Oakeshott J.G."/>
            <person name="Pandey G."/>
        </authorList>
    </citation>
    <scope>NUCLEOTIDE SEQUENCE [LARGE SCALE GENOMIC DNA]</scope>
    <source>
        <strain evidence="2 3">LL02</strain>
    </source>
</reference>
<gene>
    <name evidence="2" type="ORF">V474_24925</name>
</gene>
<dbReference type="AlphaFoldDB" id="A0A0J7XM60"/>
<dbReference type="OrthoDB" id="7873635at2"/>
<dbReference type="PATRIC" id="fig|1114963.3.peg.3840"/>
<proteinExistence type="predicted"/>
<keyword evidence="3" id="KW-1185">Reference proteome</keyword>